<evidence type="ECO:0000256" key="6">
    <source>
        <dbReference type="ARBA" id="ARBA00022946"/>
    </source>
</evidence>
<dbReference type="WBParaSite" id="Hba_14646">
    <property type="protein sequence ID" value="Hba_14646"/>
    <property type="gene ID" value="Hba_14646"/>
</dbReference>
<keyword evidence="10" id="KW-1185">Reference proteome</keyword>
<keyword evidence="3" id="KW-0677">Repeat</keyword>
<evidence type="ECO:0000256" key="3">
    <source>
        <dbReference type="ARBA" id="ARBA00022737"/>
    </source>
</evidence>
<evidence type="ECO:0000256" key="5">
    <source>
        <dbReference type="ARBA" id="ARBA00022837"/>
    </source>
</evidence>
<keyword evidence="7" id="KW-0496">Mitochondrion</keyword>
<dbReference type="PROSITE" id="PS50222">
    <property type="entry name" value="EF_HAND_2"/>
    <property type="match status" value="1"/>
</dbReference>
<dbReference type="PANTHER" id="PTHR12294">
    <property type="entry name" value="EF HAND DOMAIN FAMILY A1,A2-RELATED"/>
    <property type="match status" value="1"/>
</dbReference>
<evidence type="ECO:0000313" key="10">
    <source>
        <dbReference type="Proteomes" id="UP000095283"/>
    </source>
</evidence>
<dbReference type="PROSITE" id="PS00018">
    <property type="entry name" value="EF_HAND_1"/>
    <property type="match status" value="1"/>
</dbReference>
<dbReference type="InterPro" id="IPR011992">
    <property type="entry name" value="EF-hand-dom_pair"/>
</dbReference>
<evidence type="ECO:0000256" key="2">
    <source>
        <dbReference type="ARBA" id="ARBA00004569"/>
    </source>
</evidence>
<evidence type="ECO:0000256" key="4">
    <source>
        <dbReference type="ARBA" id="ARBA00022792"/>
    </source>
</evidence>
<dbReference type="GO" id="GO:0051560">
    <property type="term" value="P:mitochondrial calcium ion homeostasis"/>
    <property type="evidence" value="ECO:0007669"/>
    <property type="project" value="TreeGrafter"/>
</dbReference>
<dbReference type="GO" id="GO:1990246">
    <property type="term" value="C:uniplex complex"/>
    <property type="evidence" value="ECO:0007669"/>
    <property type="project" value="TreeGrafter"/>
</dbReference>
<feature type="domain" description="EF-hand" evidence="9">
    <location>
        <begin position="247"/>
        <end position="282"/>
    </location>
</feature>
<dbReference type="Pfam" id="PF13499">
    <property type="entry name" value="EF-hand_7"/>
    <property type="match status" value="1"/>
</dbReference>
<proteinExistence type="predicted"/>
<dbReference type="GO" id="GO:0036444">
    <property type="term" value="P:calcium import into the mitochondrion"/>
    <property type="evidence" value="ECO:0007669"/>
    <property type="project" value="UniProtKB-ARBA"/>
</dbReference>
<dbReference type="SMART" id="SM00054">
    <property type="entry name" value="EFh"/>
    <property type="match status" value="1"/>
</dbReference>
<dbReference type="GO" id="GO:0005509">
    <property type="term" value="F:calcium ion binding"/>
    <property type="evidence" value="ECO:0007669"/>
    <property type="project" value="InterPro"/>
</dbReference>
<dbReference type="PANTHER" id="PTHR12294:SF13">
    <property type="entry name" value="MITOCHONDRIAL CALCIUM UPTAKE 3, ISOFORM D"/>
    <property type="match status" value="1"/>
</dbReference>
<dbReference type="InterPro" id="IPR039800">
    <property type="entry name" value="MICU1/2/3"/>
</dbReference>
<evidence type="ECO:0000313" key="11">
    <source>
        <dbReference type="WBParaSite" id="Hba_14646"/>
    </source>
</evidence>
<name>A0A1I7XB26_HETBA</name>
<dbReference type="AlphaFoldDB" id="A0A1I7XB26"/>
<evidence type="ECO:0000256" key="1">
    <source>
        <dbReference type="ARBA" id="ARBA00004273"/>
    </source>
</evidence>
<comment type="subcellular location">
    <subcellularLocation>
        <location evidence="1">Mitochondrion inner membrane</location>
    </subcellularLocation>
    <subcellularLocation>
        <location evidence="2">Mitochondrion intermembrane space</location>
    </subcellularLocation>
</comment>
<evidence type="ECO:0000256" key="8">
    <source>
        <dbReference type="ARBA" id="ARBA00023136"/>
    </source>
</evidence>
<dbReference type="Proteomes" id="UP000095283">
    <property type="component" value="Unplaced"/>
</dbReference>
<keyword evidence="5" id="KW-0106">Calcium</keyword>
<dbReference type="Gene3D" id="1.10.238.10">
    <property type="entry name" value="EF-hand"/>
    <property type="match status" value="1"/>
</dbReference>
<organism evidence="10 11">
    <name type="scientific">Heterorhabditis bacteriophora</name>
    <name type="common">Entomopathogenic nematode worm</name>
    <dbReference type="NCBI Taxonomy" id="37862"/>
    <lineage>
        <taxon>Eukaryota</taxon>
        <taxon>Metazoa</taxon>
        <taxon>Ecdysozoa</taxon>
        <taxon>Nematoda</taxon>
        <taxon>Chromadorea</taxon>
        <taxon>Rhabditida</taxon>
        <taxon>Rhabditina</taxon>
        <taxon>Rhabditomorpha</taxon>
        <taxon>Strongyloidea</taxon>
        <taxon>Heterorhabditidae</taxon>
        <taxon>Heterorhabditis</taxon>
    </lineage>
</organism>
<keyword evidence="4" id="KW-0999">Mitochondrion inner membrane</keyword>
<dbReference type="SUPFAM" id="SSF47473">
    <property type="entry name" value="EF-hand"/>
    <property type="match status" value="1"/>
</dbReference>
<evidence type="ECO:0000256" key="7">
    <source>
        <dbReference type="ARBA" id="ARBA00023128"/>
    </source>
</evidence>
<accession>A0A1I7XB26</accession>
<keyword evidence="6" id="KW-0809">Transit peptide</keyword>
<sequence>MSKALRIIIIHWYKQGEKNVGTTKKLYVTRMDVQRTVERYQELHTVDDHPKSERSRSVNTAYLLKIVKRMLRNTKIGKLAPFLHINVEPMRRVGKLGKRLHSNEEDRASNVLFTDEEISIDNRQNTSQLLRRGHPRFYQNLQEELMEIEFHEFARGKNTISPMDFARLILRYTIVNRDDYHKYISRVKERATYDDKGVTLDQWARFSVFLNNLEEFATAVRLYTNANIPVSQPEFARAVKSTTGQELDPNVVELIFRIFDANNDGTLSYSEFIAVMNDRLHRGLKGRLEKPWGWKLFKNCVISELSRI</sequence>
<protein>
    <submittedName>
        <fullName evidence="11">EF-hand domain-containing protein</fullName>
    </submittedName>
</protein>
<reference evidence="11" key="1">
    <citation type="submission" date="2016-11" db="UniProtKB">
        <authorList>
            <consortium name="WormBaseParasite"/>
        </authorList>
    </citation>
    <scope>IDENTIFICATION</scope>
</reference>
<dbReference type="GO" id="GO:0005758">
    <property type="term" value="C:mitochondrial intermembrane space"/>
    <property type="evidence" value="ECO:0007669"/>
    <property type="project" value="UniProtKB-SubCell"/>
</dbReference>
<dbReference type="InterPro" id="IPR018247">
    <property type="entry name" value="EF_Hand_1_Ca_BS"/>
</dbReference>
<dbReference type="InterPro" id="IPR002048">
    <property type="entry name" value="EF_hand_dom"/>
</dbReference>
<evidence type="ECO:0000259" key="9">
    <source>
        <dbReference type="PROSITE" id="PS50222"/>
    </source>
</evidence>
<keyword evidence="8" id="KW-0472">Membrane</keyword>